<dbReference type="Proteomes" id="UP001319867">
    <property type="component" value="Chromosome"/>
</dbReference>
<sequence length="91" mass="10163">MKQGVTLLLNWLVAVLFSAIGLVNCFVGNDPEYGIFILILSLLFYPPLRLVFQKKIGWMIPPVVLIVLGLFVFWSSLGVGQLLEKIKMVLG</sequence>
<feature type="transmembrane region" description="Helical" evidence="1">
    <location>
        <begin position="33"/>
        <end position="51"/>
    </location>
</feature>
<accession>A0ABN6L132</accession>
<organism evidence="2 3">
    <name type="scientific">Flavobacterium ammoniigenes</name>
    <dbReference type="NCBI Taxonomy" id="1751095"/>
    <lineage>
        <taxon>Bacteria</taxon>
        <taxon>Pseudomonadati</taxon>
        <taxon>Bacteroidota</taxon>
        <taxon>Flavobacteriia</taxon>
        <taxon>Flavobacteriales</taxon>
        <taxon>Flavobacteriaceae</taxon>
        <taxon>Flavobacterium</taxon>
    </lineage>
</organism>
<proteinExistence type="predicted"/>
<gene>
    <name evidence="2" type="ORF">GENT5_06170</name>
</gene>
<keyword evidence="1" id="KW-0812">Transmembrane</keyword>
<evidence type="ECO:0000313" key="3">
    <source>
        <dbReference type="Proteomes" id="UP001319867"/>
    </source>
</evidence>
<feature type="transmembrane region" description="Helical" evidence="1">
    <location>
        <begin position="7"/>
        <end position="27"/>
    </location>
</feature>
<reference evidence="2 3" key="1">
    <citation type="journal article" date="2022" name="Int. J. Syst. Evol. Microbiol.">
        <title>Flavobacterium ammonificans sp. nov. and Flavobacterium ammoniigenes sp. nov., ammonifying bacteria isolated from surface river water.</title>
        <authorList>
            <person name="Watanabe K."/>
            <person name="Kitamura T."/>
            <person name="Ogata Y."/>
            <person name="Shindo C."/>
            <person name="Suda W."/>
        </authorList>
    </citation>
    <scope>NUCLEOTIDE SEQUENCE [LARGE SCALE GENOMIC DNA]</scope>
    <source>
        <strain evidence="2 3">GENT5</strain>
    </source>
</reference>
<dbReference type="EMBL" id="AP025184">
    <property type="protein sequence ID" value="BDB54312.1"/>
    <property type="molecule type" value="Genomic_DNA"/>
</dbReference>
<keyword evidence="3" id="KW-1185">Reference proteome</keyword>
<keyword evidence="1" id="KW-1133">Transmembrane helix</keyword>
<dbReference type="RefSeq" id="WP_229318053.1">
    <property type="nucleotide sequence ID" value="NZ_AP025184.1"/>
</dbReference>
<keyword evidence="1" id="KW-0472">Membrane</keyword>
<evidence type="ECO:0008006" key="4">
    <source>
        <dbReference type="Google" id="ProtNLM"/>
    </source>
</evidence>
<reference evidence="2 3" key="2">
    <citation type="journal article" date="2022" name="Microorganisms">
        <title>Complete Genome Sequences of Two Flavobacterium ammonificans Strains and a Flavobacterium ammoniigenes Strain of Ammonifying Bacterioplankton Isolated from Surface River Water.</title>
        <authorList>
            <person name="Suda W."/>
            <person name="Ogata Y."/>
            <person name="Shindo C."/>
            <person name="Watanabe K."/>
        </authorList>
    </citation>
    <scope>NUCLEOTIDE SEQUENCE [LARGE SCALE GENOMIC DNA]</scope>
    <source>
        <strain evidence="2 3">GENT5</strain>
    </source>
</reference>
<feature type="transmembrane region" description="Helical" evidence="1">
    <location>
        <begin position="63"/>
        <end position="83"/>
    </location>
</feature>
<evidence type="ECO:0000313" key="2">
    <source>
        <dbReference type="EMBL" id="BDB54312.1"/>
    </source>
</evidence>
<evidence type="ECO:0000256" key="1">
    <source>
        <dbReference type="SAM" id="Phobius"/>
    </source>
</evidence>
<protein>
    <recommendedName>
        <fullName evidence="4">AI-2E family transporter</fullName>
    </recommendedName>
</protein>
<name>A0ABN6L132_9FLAO</name>